<comment type="caution">
    <text evidence="1">The sequence shown here is derived from an EMBL/GenBank/DDBJ whole genome shotgun (WGS) entry which is preliminary data.</text>
</comment>
<dbReference type="Proteomes" id="UP001054945">
    <property type="component" value="Unassembled WGS sequence"/>
</dbReference>
<name>A0AAV4XRW9_CAEEX</name>
<reference evidence="1 2" key="1">
    <citation type="submission" date="2021-06" db="EMBL/GenBank/DDBJ databases">
        <title>Caerostris extrusa draft genome.</title>
        <authorList>
            <person name="Kono N."/>
            <person name="Arakawa K."/>
        </authorList>
    </citation>
    <scope>NUCLEOTIDE SEQUENCE [LARGE SCALE GENOMIC DNA]</scope>
</reference>
<protein>
    <submittedName>
        <fullName evidence="1">Uncharacterized protein</fullName>
    </submittedName>
</protein>
<dbReference type="EMBL" id="BPLR01018070">
    <property type="protein sequence ID" value="GIY96644.1"/>
    <property type="molecule type" value="Genomic_DNA"/>
</dbReference>
<evidence type="ECO:0000313" key="2">
    <source>
        <dbReference type="Proteomes" id="UP001054945"/>
    </source>
</evidence>
<organism evidence="1 2">
    <name type="scientific">Caerostris extrusa</name>
    <name type="common">Bark spider</name>
    <name type="synonym">Caerostris bankana</name>
    <dbReference type="NCBI Taxonomy" id="172846"/>
    <lineage>
        <taxon>Eukaryota</taxon>
        <taxon>Metazoa</taxon>
        <taxon>Ecdysozoa</taxon>
        <taxon>Arthropoda</taxon>
        <taxon>Chelicerata</taxon>
        <taxon>Arachnida</taxon>
        <taxon>Araneae</taxon>
        <taxon>Araneomorphae</taxon>
        <taxon>Entelegynae</taxon>
        <taxon>Araneoidea</taxon>
        <taxon>Araneidae</taxon>
        <taxon>Caerostris</taxon>
    </lineage>
</organism>
<gene>
    <name evidence="1" type="ORF">CEXT_235041</name>
</gene>
<accession>A0AAV4XRW9</accession>
<proteinExistence type="predicted"/>
<evidence type="ECO:0000313" key="1">
    <source>
        <dbReference type="EMBL" id="GIY96644.1"/>
    </source>
</evidence>
<sequence length="94" mass="10775">MQGLSFDKAGGKARNRGLHRQRGYFPTGLWFPWRGSFVPIVWREHSAEGGAVEELIRCSPPSEVTCEWSRWHSISAERPRVLRISARHQEFAAV</sequence>
<dbReference type="AlphaFoldDB" id="A0AAV4XRW9"/>
<keyword evidence="2" id="KW-1185">Reference proteome</keyword>